<accession>A0A166N1F3</accession>
<dbReference type="AlphaFoldDB" id="A0A166N1F3"/>
<feature type="region of interest" description="Disordered" evidence="1">
    <location>
        <begin position="1"/>
        <end position="88"/>
    </location>
</feature>
<dbReference type="OrthoDB" id="3561359at2759"/>
<dbReference type="STRING" id="436010.A0A166N1F3"/>
<feature type="compositionally biased region" description="Basic and acidic residues" evidence="1">
    <location>
        <begin position="42"/>
        <end position="58"/>
    </location>
</feature>
<name>A0A166N1F3_9AGAM</name>
<dbReference type="EMBL" id="KV417525">
    <property type="protein sequence ID" value="KZP24547.1"/>
    <property type="molecule type" value="Genomic_DNA"/>
</dbReference>
<organism evidence="2 3">
    <name type="scientific">Athelia psychrophila</name>
    <dbReference type="NCBI Taxonomy" id="1759441"/>
    <lineage>
        <taxon>Eukaryota</taxon>
        <taxon>Fungi</taxon>
        <taxon>Dikarya</taxon>
        <taxon>Basidiomycota</taxon>
        <taxon>Agaricomycotina</taxon>
        <taxon>Agaricomycetes</taxon>
        <taxon>Agaricomycetidae</taxon>
        <taxon>Atheliales</taxon>
        <taxon>Atheliaceae</taxon>
        <taxon>Athelia</taxon>
    </lineage>
</organism>
<keyword evidence="3" id="KW-1185">Reference proteome</keyword>
<reference evidence="2 3" key="1">
    <citation type="journal article" date="2016" name="Mol. Biol. Evol.">
        <title>Comparative Genomics of Early-Diverging Mushroom-Forming Fungi Provides Insights into the Origins of Lignocellulose Decay Capabilities.</title>
        <authorList>
            <person name="Nagy L.G."/>
            <person name="Riley R."/>
            <person name="Tritt A."/>
            <person name="Adam C."/>
            <person name="Daum C."/>
            <person name="Floudas D."/>
            <person name="Sun H."/>
            <person name="Yadav J.S."/>
            <person name="Pangilinan J."/>
            <person name="Larsson K.H."/>
            <person name="Matsuura K."/>
            <person name="Barry K."/>
            <person name="Labutti K."/>
            <person name="Kuo R."/>
            <person name="Ohm R.A."/>
            <person name="Bhattacharya S.S."/>
            <person name="Shirouzu T."/>
            <person name="Yoshinaga Y."/>
            <person name="Martin F.M."/>
            <person name="Grigoriev I.V."/>
            <person name="Hibbett D.S."/>
        </authorList>
    </citation>
    <scope>NUCLEOTIDE SEQUENCE [LARGE SCALE GENOMIC DNA]</scope>
    <source>
        <strain evidence="2 3">CBS 109695</strain>
    </source>
</reference>
<evidence type="ECO:0000313" key="2">
    <source>
        <dbReference type="EMBL" id="KZP24547.1"/>
    </source>
</evidence>
<protein>
    <submittedName>
        <fullName evidence="2">Uncharacterized protein</fullName>
    </submittedName>
</protein>
<evidence type="ECO:0000313" key="3">
    <source>
        <dbReference type="Proteomes" id="UP000076532"/>
    </source>
</evidence>
<proteinExistence type="predicted"/>
<sequence length="366" mass="40444">MADSQKQTVHVPHLSGSTQPSPAIILTYPDSRFPQIPAHPATRPEEADAHQRPHDIRRLPPPVVRRPRRDRGREPARHRAAGPRQDRLRERALHVLGQRDHEPTETHAPVQLKWKAVRLRTSTENERFFASLDVKGINLLRGVVVTCYKPFPHLRETRVRQGADRDDVPGMGLGIVGAICCAVLKPDKDISYSDRKHSSLTAACRRRRVGEVLVPIGLLALAFKTYAPVPWIASISPVPRLHLRIYGLRRRLPPHGRQLRSMFAGAMYGRLGTVGATALFAGLTAVMAPLLSEAQGGVAVRGGVVVATCIRWKGEMQSVKSAALTYHLSTLAPMIYIIPAQQFSCAQVYDMVNDSDALMDAVANKT</sequence>
<evidence type="ECO:0000256" key="1">
    <source>
        <dbReference type="SAM" id="MobiDB-lite"/>
    </source>
</evidence>
<dbReference type="Proteomes" id="UP000076532">
    <property type="component" value="Unassembled WGS sequence"/>
</dbReference>
<gene>
    <name evidence="2" type="ORF">FIBSPDRAFT_888673</name>
</gene>